<feature type="transmembrane region" description="Helical" evidence="1">
    <location>
        <begin position="6"/>
        <end position="24"/>
    </location>
</feature>
<dbReference type="Proteomes" id="UP001596505">
    <property type="component" value="Unassembled WGS sequence"/>
</dbReference>
<proteinExistence type="predicted"/>
<feature type="transmembrane region" description="Helical" evidence="1">
    <location>
        <begin position="292"/>
        <end position="313"/>
    </location>
</feature>
<feature type="transmembrane region" description="Helical" evidence="1">
    <location>
        <begin position="364"/>
        <end position="388"/>
    </location>
</feature>
<feature type="transmembrane region" description="Helical" evidence="1">
    <location>
        <begin position="266"/>
        <end position="286"/>
    </location>
</feature>
<dbReference type="EMBL" id="JBHTCO010000043">
    <property type="protein sequence ID" value="MFC7395199.1"/>
    <property type="molecule type" value="Genomic_DNA"/>
</dbReference>
<name>A0ABW2Q1R3_9BACL</name>
<evidence type="ECO:0000256" key="1">
    <source>
        <dbReference type="SAM" id="Phobius"/>
    </source>
</evidence>
<feature type="transmembrane region" description="Helical" evidence="1">
    <location>
        <begin position="325"/>
        <end position="342"/>
    </location>
</feature>
<feature type="transmembrane region" description="Helical" evidence="1">
    <location>
        <begin position="86"/>
        <end position="107"/>
    </location>
</feature>
<feature type="transmembrane region" description="Helical" evidence="1">
    <location>
        <begin position="210"/>
        <end position="230"/>
    </location>
</feature>
<dbReference type="InterPro" id="IPR049576">
    <property type="entry name" value="HDC-like"/>
</dbReference>
<evidence type="ECO:0000313" key="3">
    <source>
        <dbReference type="Proteomes" id="UP001596505"/>
    </source>
</evidence>
<feature type="transmembrane region" description="Helical" evidence="1">
    <location>
        <begin position="31"/>
        <end position="48"/>
    </location>
</feature>
<keyword evidence="1" id="KW-0812">Transmembrane</keyword>
<protein>
    <recommendedName>
        <fullName evidence="4">Na+/glutamate symporter</fullName>
    </recommendedName>
</protein>
<dbReference type="CDD" id="cd21416">
    <property type="entry name" value="HDC_protein"/>
    <property type="match status" value="1"/>
</dbReference>
<feature type="transmembrane region" description="Helical" evidence="1">
    <location>
        <begin position="236"/>
        <end position="254"/>
    </location>
</feature>
<reference evidence="3" key="1">
    <citation type="journal article" date="2019" name="Int. J. Syst. Evol. Microbiol.">
        <title>The Global Catalogue of Microorganisms (GCM) 10K type strain sequencing project: providing services to taxonomists for standard genome sequencing and annotation.</title>
        <authorList>
            <consortium name="The Broad Institute Genomics Platform"/>
            <consortium name="The Broad Institute Genome Sequencing Center for Infectious Disease"/>
            <person name="Wu L."/>
            <person name="Ma J."/>
        </authorList>
    </citation>
    <scope>NUCLEOTIDE SEQUENCE [LARGE SCALE GENOMIC DNA]</scope>
    <source>
        <strain evidence="3">CGMCC 1.16305</strain>
    </source>
</reference>
<organism evidence="2 3">
    <name type="scientific">Scopulibacillus cellulosilyticus</name>
    <dbReference type="NCBI Taxonomy" id="2665665"/>
    <lineage>
        <taxon>Bacteria</taxon>
        <taxon>Bacillati</taxon>
        <taxon>Bacillota</taxon>
        <taxon>Bacilli</taxon>
        <taxon>Bacillales</taxon>
        <taxon>Sporolactobacillaceae</taxon>
        <taxon>Scopulibacillus</taxon>
    </lineage>
</organism>
<feature type="transmembrane region" description="Helical" evidence="1">
    <location>
        <begin position="146"/>
        <end position="168"/>
    </location>
</feature>
<gene>
    <name evidence="2" type="ORF">ACFQRG_20015</name>
</gene>
<evidence type="ECO:0000313" key="2">
    <source>
        <dbReference type="EMBL" id="MFC7395199.1"/>
    </source>
</evidence>
<feature type="transmembrane region" description="Helical" evidence="1">
    <location>
        <begin position="60"/>
        <end position="79"/>
    </location>
</feature>
<comment type="caution">
    <text evidence="2">The sequence shown here is derived from an EMBL/GenBank/DDBJ whole genome shotgun (WGS) entry which is preliminary data.</text>
</comment>
<evidence type="ECO:0008006" key="4">
    <source>
        <dbReference type="Google" id="ProtNLM"/>
    </source>
</evidence>
<keyword evidence="1" id="KW-1133">Transmembrane helix</keyword>
<keyword evidence="1" id="KW-0472">Membrane</keyword>
<dbReference type="RefSeq" id="WP_380969488.1">
    <property type="nucleotide sequence ID" value="NZ_JBHTCO010000043.1"/>
</dbReference>
<keyword evidence="3" id="KW-1185">Reference proteome</keyword>
<accession>A0ABW2Q1R3</accession>
<sequence>MNEPIFAAMLILFLLAVGELISIMTRARIPMLLVVLIGYLITLWTGIFPKKIIDSSTIGTFGTLMIAPLIVHMGTLVPFKIIKSQIRAVIIALCGVAVAAVLILAIITPMFGYSSAVAGTGPLTGGTIAFILTAQKLKAIGQTGLVTIPALILAIQSLIGMPLASFFLRRHAKHVKKTLNQAAYTEVAAAADPESILTDSKRKTWIPKKYQTHVILLLQLFIGGALAIFLGNLTGINYSLWALVIGLIGAYIGFYNDKMLERANSFGIAMVGIIVITMSSMNDVTIHMFVGYLPVVLAIMAIGIVGIIAGGFVGAKLMKWNMNKGIAVALTALFGFPGDYLLCEEISRSVADNEAEQKTIFNEILTPMLVGGFTTVTTASVIIASILVQTI</sequence>